<gene>
    <name evidence="1" type="ORF">BJ138DRAFT_1116317</name>
</gene>
<sequence>MVRKRMVLIRKFKASTGNQALAPSDAVPAEIARASRARSSKHFRKVKKIHAFLRVALKSNKLNINDHAVYRRMVKIVLRDERRANDKKLAAQILTRDHEIDRLQIQIAGERASTNIACESARAQHDSDRDGYEILMAGKDAKIQRLQAQNALDRAKADRAQGDSRARLVSYREQHKALLTGKDQDILRLGQQLADAGLNAIRISDAAGIRLEYFALHHDSLMIGKDQEIERLKAQITDAREAAEQFDETTATQYLEIAMLQLKVRELEAALANSHVLREGDSTQYMTTISSRDTEIARLCATQTQFITELADQNIKIASLNSELQRSKDINQGRDATICTLESSLVNKDEVIARSEKSLEKEMRITEDLYTKNIKLGDRLSFINYNKRNIAHLEDLLASKAKELAFSMDCLVLERSKLESIKILRDADSAQHAKELSDRNASLMRLCATQNQLVDELAGQNIKIASLTTELTKAKSVIQGAKSNSMAAGGIMINEVDAGCSSTENSTTGACLADNEGTSVSVRDNEGDTAMFDPPPEPQAEHAHESTVPLDSGFLDTKVSITLEPQSPYVHPASEFPSLLSDACRLSCDSLASGTTLCDIESKASSSTCSPSESKLVLKISEIDNSQPEVFQGGDITVDIIPVPLHKPPGRKKAISRLKDLHGTVKSWRP</sequence>
<name>A0ACB8A3V9_9AGAM</name>
<accession>A0ACB8A3V9</accession>
<keyword evidence="2" id="KW-1185">Reference proteome</keyword>
<evidence type="ECO:0000313" key="1">
    <source>
        <dbReference type="EMBL" id="KAH7907887.1"/>
    </source>
</evidence>
<dbReference type="EMBL" id="MU267862">
    <property type="protein sequence ID" value="KAH7907887.1"/>
    <property type="molecule type" value="Genomic_DNA"/>
</dbReference>
<comment type="caution">
    <text evidence="1">The sequence shown here is derived from an EMBL/GenBank/DDBJ whole genome shotgun (WGS) entry which is preliminary data.</text>
</comment>
<protein>
    <submittedName>
        <fullName evidence="1">Uncharacterized protein</fullName>
    </submittedName>
</protein>
<organism evidence="1 2">
    <name type="scientific">Hygrophoropsis aurantiaca</name>
    <dbReference type="NCBI Taxonomy" id="72124"/>
    <lineage>
        <taxon>Eukaryota</taxon>
        <taxon>Fungi</taxon>
        <taxon>Dikarya</taxon>
        <taxon>Basidiomycota</taxon>
        <taxon>Agaricomycotina</taxon>
        <taxon>Agaricomycetes</taxon>
        <taxon>Agaricomycetidae</taxon>
        <taxon>Boletales</taxon>
        <taxon>Coniophorineae</taxon>
        <taxon>Hygrophoropsidaceae</taxon>
        <taxon>Hygrophoropsis</taxon>
    </lineage>
</organism>
<reference evidence="1" key="1">
    <citation type="journal article" date="2021" name="New Phytol.">
        <title>Evolutionary innovations through gain and loss of genes in the ectomycorrhizal Boletales.</title>
        <authorList>
            <person name="Wu G."/>
            <person name="Miyauchi S."/>
            <person name="Morin E."/>
            <person name="Kuo A."/>
            <person name="Drula E."/>
            <person name="Varga T."/>
            <person name="Kohler A."/>
            <person name="Feng B."/>
            <person name="Cao Y."/>
            <person name="Lipzen A."/>
            <person name="Daum C."/>
            <person name="Hundley H."/>
            <person name="Pangilinan J."/>
            <person name="Johnson J."/>
            <person name="Barry K."/>
            <person name="LaButti K."/>
            <person name="Ng V."/>
            <person name="Ahrendt S."/>
            <person name="Min B."/>
            <person name="Choi I.G."/>
            <person name="Park H."/>
            <person name="Plett J.M."/>
            <person name="Magnuson J."/>
            <person name="Spatafora J.W."/>
            <person name="Nagy L.G."/>
            <person name="Henrissat B."/>
            <person name="Grigoriev I.V."/>
            <person name="Yang Z.L."/>
            <person name="Xu J."/>
            <person name="Martin F.M."/>
        </authorList>
    </citation>
    <scope>NUCLEOTIDE SEQUENCE</scope>
    <source>
        <strain evidence="1">ATCC 28755</strain>
    </source>
</reference>
<proteinExistence type="predicted"/>
<evidence type="ECO:0000313" key="2">
    <source>
        <dbReference type="Proteomes" id="UP000790377"/>
    </source>
</evidence>
<dbReference type="Proteomes" id="UP000790377">
    <property type="component" value="Unassembled WGS sequence"/>
</dbReference>